<reference evidence="2 3" key="1">
    <citation type="submission" date="2018-08" db="EMBL/GenBank/DDBJ databases">
        <title>Comparative analysis of Burkholderia isolates from Puerto Rico.</title>
        <authorList>
            <person name="Hall C."/>
            <person name="Sahl J."/>
            <person name="Wagner D."/>
        </authorList>
    </citation>
    <scope>NUCLEOTIDE SEQUENCE [LARGE SCALE GENOMIC DNA]</scope>
    <source>
        <strain evidence="2 3">Bp9025</strain>
    </source>
</reference>
<evidence type="ECO:0000313" key="2">
    <source>
        <dbReference type="EMBL" id="RQT02755.1"/>
    </source>
</evidence>
<dbReference type="AlphaFoldDB" id="A0A3N8NUY8"/>
<feature type="region of interest" description="Disordered" evidence="1">
    <location>
        <begin position="53"/>
        <end position="72"/>
    </location>
</feature>
<name>A0A3N8NUY8_9BURK</name>
<comment type="caution">
    <text evidence="2">The sequence shown here is derived from an EMBL/GenBank/DDBJ whole genome shotgun (WGS) entry which is preliminary data.</text>
</comment>
<accession>A0A3N8NUY8</accession>
<evidence type="ECO:0000313" key="3">
    <source>
        <dbReference type="Proteomes" id="UP000277921"/>
    </source>
</evidence>
<gene>
    <name evidence="2" type="ORF">DF051_38865</name>
</gene>
<sequence length="72" mass="7687">MFSRKHDSEAALGVGISEPLIRRARALAPQDTPVPMMPISMVDTAFKTVSSARRVTRDGISSGGSHRPGRPA</sequence>
<dbReference type="Proteomes" id="UP000277921">
    <property type="component" value="Unassembled WGS sequence"/>
</dbReference>
<evidence type="ECO:0000256" key="1">
    <source>
        <dbReference type="SAM" id="MobiDB-lite"/>
    </source>
</evidence>
<proteinExistence type="predicted"/>
<organism evidence="2 3">
    <name type="scientific">Burkholderia contaminans</name>
    <dbReference type="NCBI Taxonomy" id="488447"/>
    <lineage>
        <taxon>Bacteria</taxon>
        <taxon>Pseudomonadati</taxon>
        <taxon>Pseudomonadota</taxon>
        <taxon>Betaproteobacteria</taxon>
        <taxon>Burkholderiales</taxon>
        <taxon>Burkholderiaceae</taxon>
        <taxon>Burkholderia</taxon>
        <taxon>Burkholderia cepacia complex</taxon>
    </lineage>
</organism>
<dbReference type="EMBL" id="QTQV01000051">
    <property type="protein sequence ID" value="RQT02755.1"/>
    <property type="molecule type" value="Genomic_DNA"/>
</dbReference>
<protein>
    <submittedName>
        <fullName evidence="2">Uncharacterized protein</fullName>
    </submittedName>
</protein>